<evidence type="ECO:0000313" key="1">
    <source>
        <dbReference type="EMBL" id="PGH17090.1"/>
    </source>
</evidence>
<reference evidence="1 2" key="1">
    <citation type="submission" date="2017-10" db="EMBL/GenBank/DDBJ databases">
        <title>Comparative genomics in systemic dimorphic fungi from Ajellomycetaceae.</title>
        <authorList>
            <person name="Munoz J.F."/>
            <person name="Mcewen J.G."/>
            <person name="Clay O.K."/>
            <person name="Cuomo C.A."/>
        </authorList>
    </citation>
    <scope>NUCLEOTIDE SEQUENCE [LARGE SCALE GENOMIC DNA]</scope>
    <source>
        <strain evidence="1 2">UAMH7299</strain>
    </source>
</reference>
<dbReference type="AlphaFoldDB" id="A0A2B7Y7A9"/>
<gene>
    <name evidence="1" type="ORF">AJ80_04963</name>
</gene>
<protein>
    <submittedName>
        <fullName evidence="1">Uncharacterized protein</fullName>
    </submittedName>
</protein>
<accession>A0A2B7Y7A9</accession>
<organism evidence="1 2">
    <name type="scientific">Polytolypa hystricis (strain UAMH7299)</name>
    <dbReference type="NCBI Taxonomy" id="1447883"/>
    <lineage>
        <taxon>Eukaryota</taxon>
        <taxon>Fungi</taxon>
        <taxon>Dikarya</taxon>
        <taxon>Ascomycota</taxon>
        <taxon>Pezizomycotina</taxon>
        <taxon>Eurotiomycetes</taxon>
        <taxon>Eurotiomycetidae</taxon>
        <taxon>Onygenales</taxon>
        <taxon>Onygenales incertae sedis</taxon>
        <taxon>Polytolypa</taxon>
    </lineage>
</organism>
<dbReference type="EMBL" id="PDNA01000068">
    <property type="protein sequence ID" value="PGH17090.1"/>
    <property type="molecule type" value="Genomic_DNA"/>
</dbReference>
<name>A0A2B7Y7A9_POLH7</name>
<comment type="caution">
    <text evidence="1">The sequence shown here is derived from an EMBL/GenBank/DDBJ whole genome shotgun (WGS) entry which is preliminary data.</text>
</comment>
<keyword evidence="2" id="KW-1185">Reference proteome</keyword>
<proteinExistence type="predicted"/>
<sequence length="107" mass="11276">MTSHVAARSIRANALEPQAPYSSTSGLAGLDSAHEAVQQFVGWDTTKHRSSGALTAKANAIGGQGGGEQWEAWASSNGYRGMELYIAFHMGEHVHSNPPSLKVACIP</sequence>
<dbReference type="Proteomes" id="UP000224634">
    <property type="component" value="Unassembled WGS sequence"/>
</dbReference>
<evidence type="ECO:0000313" key="2">
    <source>
        <dbReference type="Proteomes" id="UP000224634"/>
    </source>
</evidence>